<proteinExistence type="predicted"/>
<dbReference type="EMBL" id="JABEBT010000050">
    <property type="protein sequence ID" value="KAF7634881.1"/>
    <property type="molecule type" value="Genomic_DNA"/>
</dbReference>
<evidence type="ECO:0000256" key="6">
    <source>
        <dbReference type="ARBA" id="ARBA00023295"/>
    </source>
</evidence>
<keyword evidence="6" id="KW-0326">Glycosidase</keyword>
<keyword evidence="7" id="KW-1015">Disulfide bond</keyword>
<evidence type="ECO:0000313" key="10">
    <source>
        <dbReference type="Proteomes" id="UP000605970"/>
    </source>
</evidence>
<dbReference type="CDD" id="cd16890">
    <property type="entry name" value="lyz_i"/>
    <property type="match status" value="1"/>
</dbReference>
<feature type="disulfide bond" evidence="7">
    <location>
        <begin position="126"/>
        <end position="154"/>
    </location>
</feature>
<organism evidence="9 10">
    <name type="scientific">Meloidogyne graminicola</name>
    <dbReference type="NCBI Taxonomy" id="189291"/>
    <lineage>
        <taxon>Eukaryota</taxon>
        <taxon>Metazoa</taxon>
        <taxon>Ecdysozoa</taxon>
        <taxon>Nematoda</taxon>
        <taxon>Chromadorea</taxon>
        <taxon>Rhabditida</taxon>
        <taxon>Tylenchina</taxon>
        <taxon>Tylenchomorpha</taxon>
        <taxon>Tylenchoidea</taxon>
        <taxon>Meloidogynidae</taxon>
        <taxon>Meloidogyninae</taxon>
        <taxon>Meloidogyne</taxon>
    </lineage>
</organism>
<evidence type="ECO:0000256" key="4">
    <source>
        <dbReference type="ARBA" id="ARBA00022638"/>
    </source>
</evidence>
<keyword evidence="4" id="KW-0081">Bacteriolytic enzyme</keyword>
<keyword evidence="8" id="KW-0812">Transmembrane</keyword>
<feature type="disulfide bond" evidence="7">
    <location>
        <begin position="144"/>
        <end position="150"/>
    </location>
</feature>
<feature type="disulfide bond" evidence="7">
    <location>
        <begin position="92"/>
        <end position="98"/>
    </location>
</feature>
<dbReference type="AlphaFoldDB" id="A0A8S9ZNL0"/>
<dbReference type="OrthoDB" id="6337871at2759"/>
<comment type="catalytic activity">
    <reaction evidence="1">
        <text>Hydrolysis of (1-&gt;4)-beta-linkages between N-acetylmuramic acid and N-acetyl-D-glucosamine residues in a peptidoglycan and between N-acetyl-D-glucosamine residues in chitodextrins.</text>
        <dbReference type="EC" id="3.2.1.17"/>
    </reaction>
</comment>
<feature type="disulfide bond" evidence="7">
    <location>
        <begin position="103"/>
        <end position="113"/>
    </location>
</feature>
<dbReference type="InterPro" id="IPR008597">
    <property type="entry name" value="Invert_lysozyme"/>
</dbReference>
<dbReference type="GO" id="GO:0042742">
    <property type="term" value="P:defense response to bacterium"/>
    <property type="evidence" value="ECO:0007669"/>
    <property type="project" value="UniProtKB-KW"/>
</dbReference>
<keyword evidence="8" id="KW-0472">Membrane</keyword>
<feature type="disulfide bond" evidence="7">
    <location>
        <begin position="87"/>
        <end position="172"/>
    </location>
</feature>
<gene>
    <name evidence="9" type="ORF">Mgra_00005773</name>
</gene>
<sequence>MIDCCILTTKLIKKLIKNYFFITLIFPLLNILIRRMKVSNKLKNSKNNDFSMIFFAKILSMFLMFLNLIIPTTANLIFHQIEIGSDCMKAMCLADSGCIQKGCSRDVFDRLGCGYFRMNIWQFKQCYEPGRQIGEDSESAWIRCSEDYECASKCIVQVASRFRLKCYGKNDCETIARLHDGGANGCRTGDTLPYWVTVKSFCPDC</sequence>
<dbReference type="PANTHER" id="PTHR11195:SF17">
    <property type="entry name" value="LYSOZYME"/>
    <property type="match status" value="1"/>
</dbReference>
<dbReference type="Gene3D" id="1.10.530.10">
    <property type="match status" value="1"/>
</dbReference>
<evidence type="ECO:0000256" key="8">
    <source>
        <dbReference type="SAM" id="Phobius"/>
    </source>
</evidence>
<evidence type="ECO:0000256" key="7">
    <source>
        <dbReference type="PIRSR" id="PIRSR608597-3"/>
    </source>
</evidence>
<keyword evidence="10" id="KW-1185">Reference proteome</keyword>
<dbReference type="GO" id="GO:0031640">
    <property type="term" value="P:killing of cells of another organism"/>
    <property type="evidence" value="ECO:0007669"/>
    <property type="project" value="UniProtKB-KW"/>
</dbReference>
<keyword evidence="5" id="KW-0378">Hydrolase</keyword>
<evidence type="ECO:0000313" key="9">
    <source>
        <dbReference type="EMBL" id="KAF7634881.1"/>
    </source>
</evidence>
<evidence type="ECO:0000256" key="3">
    <source>
        <dbReference type="ARBA" id="ARBA00022529"/>
    </source>
</evidence>
<dbReference type="PANTHER" id="PTHR11195">
    <property type="entry name" value="DESTABILASE-RELATED"/>
    <property type="match status" value="1"/>
</dbReference>
<evidence type="ECO:0000256" key="5">
    <source>
        <dbReference type="ARBA" id="ARBA00022801"/>
    </source>
</evidence>
<name>A0A8S9ZNL0_9BILA</name>
<feature type="transmembrane region" description="Helical" evidence="8">
    <location>
        <begin position="54"/>
        <end position="78"/>
    </location>
</feature>
<dbReference type="EC" id="3.2.1.17" evidence="2"/>
<evidence type="ECO:0000256" key="1">
    <source>
        <dbReference type="ARBA" id="ARBA00000632"/>
    </source>
</evidence>
<dbReference type="GO" id="GO:0003796">
    <property type="term" value="F:lysozyme activity"/>
    <property type="evidence" value="ECO:0007669"/>
    <property type="project" value="UniProtKB-EC"/>
</dbReference>
<dbReference type="Pfam" id="PF05497">
    <property type="entry name" value="Destabilase"/>
    <property type="match status" value="1"/>
</dbReference>
<keyword evidence="8" id="KW-1133">Transmembrane helix</keyword>
<feature type="transmembrane region" description="Helical" evidence="8">
    <location>
        <begin position="16"/>
        <end position="33"/>
    </location>
</feature>
<dbReference type="Proteomes" id="UP000605970">
    <property type="component" value="Unassembled WGS sequence"/>
</dbReference>
<comment type="caution">
    <text evidence="9">The sequence shown here is derived from an EMBL/GenBank/DDBJ whole genome shotgun (WGS) entry which is preliminary data.</text>
</comment>
<keyword evidence="3" id="KW-0929">Antimicrobial</keyword>
<evidence type="ECO:0000256" key="2">
    <source>
        <dbReference type="ARBA" id="ARBA00012732"/>
    </source>
</evidence>
<reference evidence="9" key="1">
    <citation type="journal article" date="2020" name="Ecol. Evol.">
        <title>Genome structure and content of the rice root-knot nematode (Meloidogyne graminicola).</title>
        <authorList>
            <person name="Phan N.T."/>
            <person name="Danchin E.G.J."/>
            <person name="Klopp C."/>
            <person name="Perfus-Barbeoch L."/>
            <person name="Kozlowski D.K."/>
            <person name="Koutsovoulos G.D."/>
            <person name="Lopez-Roques C."/>
            <person name="Bouchez O."/>
            <person name="Zahm M."/>
            <person name="Besnard G."/>
            <person name="Bellafiore S."/>
        </authorList>
    </citation>
    <scope>NUCLEOTIDE SEQUENCE</scope>
    <source>
        <strain evidence="9">VN-18</strain>
    </source>
</reference>
<dbReference type="PROSITE" id="PS51909">
    <property type="entry name" value="LYSOZYME_I"/>
    <property type="match status" value="1"/>
</dbReference>
<protein>
    <recommendedName>
        <fullName evidence="2">lysozyme</fullName>
        <ecNumber evidence="2">3.2.1.17</ecNumber>
    </recommendedName>
</protein>
<accession>A0A8S9ZNL0</accession>